<reference evidence="1 2" key="1">
    <citation type="submission" date="2023-09" db="EMBL/GenBank/DDBJ databases">
        <title>Genomes of two closely related lineages of the louse Polyplax serrata with different host specificities.</title>
        <authorList>
            <person name="Martinu J."/>
            <person name="Tarabai H."/>
            <person name="Stefka J."/>
            <person name="Hypsa V."/>
        </authorList>
    </citation>
    <scope>NUCLEOTIDE SEQUENCE [LARGE SCALE GENOMIC DNA]</scope>
    <source>
        <strain evidence="1">98ZLc_SE</strain>
    </source>
</reference>
<dbReference type="PANTHER" id="PTHR20905">
    <property type="entry name" value="N-ACETYLTRANSFERASE-RELATED"/>
    <property type="match status" value="1"/>
</dbReference>
<evidence type="ECO:0000313" key="1">
    <source>
        <dbReference type="EMBL" id="KAK6634899.1"/>
    </source>
</evidence>
<proteinExistence type="predicted"/>
<protein>
    <recommendedName>
        <fullName evidence="3">N-acetyltransferase domain-containing protein</fullName>
    </recommendedName>
</protein>
<accession>A0ABR1B4P6</accession>
<name>A0ABR1B4P6_POLSC</name>
<sequence>MSDEKLWQRPDYVTIPTVWARYESPKPMKNGVRPKFRIQDFSEEWRDQVLNNMRKFFLRDEPLSNSLGFADDQPAADGFISFVGKYLDRKMGLIAVVENLDDLGDETLPALAGCNITGVVTEDEHDDMPEMEKIKIICEALEKLKEKENPFKFYKVSEMLYAMGLSVDPAFRGHNLGYEILKSRFPLCKAVGIKVTVTVFTGSAAQKAATRLGFETLTEIAYDEYKDGNGQVVFKIDSPKSMKLMGIRIPENW</sequence>
<dbReference type="EMBL" id="JAWJWF010000003">
    <property type="protein sequence ID" value="KAK6634899.1"/>
    <property type="molecule type" value="Genomic_DNA"/>
</dbReference>
<dbReference type="SUPFAM" id="SSF55729">
    <property type="entry name" value="Acyl-CoA N-acyltransferases (Nat)"/>
    <property type="match status" value="1"/>
</dbReference>
<dbReference type="InterPro" id="IPR016181">
    <property type="entry name" value="Acyl_CoA_acyltransferase"/>
</dbReference>
<keyword evidence="2" id="KW-1185">Reference proteome</keyword>
<dbReference type="PANTHER" id="PTHR20905:SF32">
    <property type="entry name" value="ARYLALKYLAMINE N-ACETYLTRANSFERASE-LIKE 7, ISOFORM A"/>
    <property type="match status" value="1"/>
</dbReference>
<organism evidence="1 2">
    <name type="scientific">Polyplax serrata</name>
    <name type="common">Common mouse louse</name>
    <dbReference type="NCBI Taxonomy" id="468196"/>
    <lineage>
        <taxon>Eukaryota</taxon>
        <taxon>Metazoa</taxon>
        <taxon>Ecdysozoa</taxon>
        <taxon>Arthropoda</taxon>
        <taxon>Hexapoda</taxon>
        <taxon>Insecta</taxon>
        <taxon>Pterygota</taxon>
        <taxon>Neoptera</taxon>
        <taxon>Paraneoptera</taxon>
        <taxon>Psocodea</taxon>
        <taxon>Troctomorpha</taxon>
        <taxon>Phthiraptera</taxon>
        <taxon>Anoplura</taxon>
        <taxon>Polyplacidae</taxon>
        <taxon>Polyplax</taxon>
    </lineage>
</organism>
<evidence type="ECO:0000313" key="2">
    <source>
        <dbReference type="Proteomes" id="UP001359485"/>
    </source>
</evidence>
<gene>
    <name evidence="1" type="ORF">RUM44_000146</name>
</gene>
<dbReference type="Proteomes" id="UP001359485">
    <property type="component" value="Unassembled WGS sequence"/>
</dbReference>
<dbReference type="Gene3D" id="3.40.630.30">
    <property type="match status" value="1"/>
</dbReference>
<comment type="caution">
    <text evidence="1">The sequence shown here is derived from an EMBL/GenBank/DDBJ whole genome shotgun (WGS) entry which is preliminary data.</text>
</comment>
<evidence type="ECO:0008006" key="3">
    <source>
        <dbReference type="Google" id="ProtNLM"/>
    </source>
</evidence>